<dbReference type="GO" id="GO:0015562">
    <property type="term" value="F:efflux transmembrane transporter activity"/>
    <property type="evidence" value="ECO:0007669"/>
    <property type="project" value="InterPro"/>
</dbReference>
<evidence type="ECO:0000313" key="4">
    <source>
        <dbReference type="Proteomes" id="UP000275910"/>
    </source>
</evidence>
<evidence type="ECO:0000256" key="1">
    <source>
        <dbReference type="ARBA" id="ARBA00007613"/>
    </source>
</evidence>
<feature type="region of interest" description="Disordered" evidence="2">
    <location>
        <begin position="485"/>
        <end position="515"/>
    </location>
</feature>
<dbReference type="PANTHER" id="PTHR30203">
    <property type="entry name" value="OUTER MEMBRANE CATION EFFLUX PROTEIN"/>
    <property type="match status" value="1"/>
</dbReference>
<feature type="region of interest" description="Disordered" evidence="2">
    <location>
        <begin position="50"/>
        <end position="71"/>
    </location>
</feature>
<dbReference type="AlphaFoldDB" id="A0A3N2RMU7"/>
<dbReference type="EMBL" id="RCTY01000007">
    <property type="protein sequence ID" value="ROU08792.1"/>
    <property type="molecule type" value="Genomic_DNA"/>
</dbReference>
<dbReference type="Gene3D" id="2.20.200.10">
    <property type="entry name" value="Outer membrane efflux proteins (OEP)"/>
    <property type="match status" value="1"/>
</dbReference>
<feature type="compositionally biased region" description="Low complexity" evidence="2">
    <location>
        <begin position="492"/>
        <end position="515"/>
    </location>
</feature>
<dbReference type="RefSeq" id="WP_123645975.1">
    <property type="nucleotide sequence ID" value="NZ_RCTY01000007.1"/>
</dbReference>
<dbReference type="Gene3D" id="1.20.1600.10">
    <property type="entry name" value="Outer membrane efflux proteins (OEP)"/>
    <property type="match status" value="1"/>
</dbReference>
<protein>
    <submittedName>
        <fullName evidence="3">TolC family protein</fullName>
    </submittedName>
</protein>
<dbReference type="PANTHER" id="PTHR30203:SF25">
    <property type="entry name" value="OUTER MEMBRANE PROTEIN-RELATED"/>
    <property type="match status" value="1"/>
</dbReference>
<dbReference type="InterPro" id="IPR010131">
    <property type="entry name" value="MdtP/NodT-like"/>
</dbReference>
<dbReference type="SUPFAM" id="SSF56954">
    <property type="entry name" value="Outer membrane efflux proteins (OEP)"/>
    <property type="match status" value="1"/>
</dbReference>
<comment type="caution">
    <text evidence="3">The sequence shown here is derived from an EMBL/GenBank/DDBJ whole genome shotgun (WGS) entry which is preliminary data.</text>
</comment>
<evidence type="ECO:0000313" key="3">
    <source>
        <dbReference type="EMBL" id="ROU08792.1"/>
    </source>
</evidence>
<name>A0A3N2RMU7_LYSEN</name>
<sequence length="515" mass="54749">MSLFALHSLARNALARAALPRDPRRAALRACAALLPVALAACATTPIPDQTPPLPPHWRNAPAAEAAPAAAPDPRGWWRAFADPRLDALVEQALAANLDAAQARARLRSARLLHEHAGDPLKPELRARTSNPIDPDASASFFVMGLDAVWEMGFFGRGEALERGARSELDSAAAQLRQAQVSVAAETAREWIALRGALERERLLDGIRAARAEQLRVQQVRADLRLAARDSVEAPRAALAQAEAALGEPRQRAVAAEQALAVLLGRAEPDPAWRGGGARPALAAAAIERAPADLLRTRPDIAQAQAAVLRAAAELGLARADQYPRLAFGTSIQWSVNVTAHRRTETEAIGVSGPIIDVPLFDWGLRRARAHAKGAELEAAALAYRKTVLAAVAETESALSALEQQRLREDADRRAFDALARSARMQQVRRGLGLAGDAELAASRIERDQAALELDAARDDRAQAYIALYKALGAAPDERLGRIEDAADSDAAEAGGHAAAQSIAQPAARAAGARR</sequence>
<comment type="similarity">
    <text evidence="1">Belongs to the outer membrane factor (OMF) (TC 1.B.17) family.</text>
</comment>
<proteinExistence type="inferred from homology"/>
<reference evidence="3 4" key="1">
    <citation type="submission" date="2018-10" db="EMBL/GenBank/DDBJ databases">
        <title>The genome of Lysobacter enzymogenes OH11.</title>
        <authorList>
            <person name="Liu F."/>
            <person name="Zhao Y."/>
            <person name="Qian G."/>
            <person name="Chen Y."/>
            <person name="Xu H."/>
        </authorList>
    </citation>
    <scope>NUCLEOTIDE SEQUENCE [LARGE SCALE GENOMIC DNA]</scope>
    <source>
        <strain evidence="3 4">OH11</strain>
    </source>
</reference>
<accession>A0A3N2RMU7</accession>
<gene>
    <name evidence="3" type="ORF">D9T17_02665</name>
</gene>
<organism evidence="3 4">
    <name type="scientific">Lysobacter enzymogenes</name>
    <dbReference type="NCBI Taxonomy" id="69"/>
    <lineage>
        <taxon>Bacteria</taxon>
        <taxon>Pseudomonadati</taxon>
        <taxon>Pseudomonadota</taxon>
        <taxon>Gammaproteobacteria</taxon>
        <taxon>Lysobacterales</taxon>
        <taxon>Lysobacteraceae</taxon>
        <taxon>Lysobacter</taxon>
    </lineage>
</organism>
<dbReference type="Proteomes" id="UP000275910">
    <property type="component" value="Unassembled WGS sequence"/>
</dbReference>
<dbReference type="InterPro" id="IPR003423">
    <property type="entry name" value="OMP_efflux"/>
</dbReference>
<feature type="compositionally biased region" description="Low complexity" evidence="2">
    <location>
        <begin position="61"/>
        <end position="71"/>
    </location>
</feature>
<evidence type="ECO:0000256" key="2">
    <source>
        <dbReference type="SAM" id="MobiDB-lite"/>
    </source>
</evidence>
<dbReference type="Pfam" id="PF02321">
    <property type="entry name" value="OEP"/>
    <property type="match status" value="2"/>
</dbReference>